<accession>A0A2H3NQS9</accession>
<dbReference type="Proteomes" id="UP000221024">
    <property type="component" value="Unassembled WGS sequence"/>
</dbReference>
<dbReference type="PANTHER" id="PTHR37460">
    <property type="entry name" value="ENDONUCLEASE III"/>
    <property type="match status" value="1"/>
</dbReference>
<evidence type="ECO:0000313" key="1">
    <source>
        <dbReference type="EMBL" id="PEN09557.1"/>
    </source>
</evidence>
<organism evidence="1 2">
    <name type="scientific">Longimonas halophila</name>
    <dbReference type="NCBI Taxonomy" id="1469170"/>
    <lineage>
        <taxon>Bacteria</taxon>
        <taxon>Pseudomonadati</taxon>
        <taxon>Rhodothermota</taxon>
        <taxon>Rhodothermia</taxon>
        <taxon>Rhodothermales</taxon>
        <taxon>Salisaetaceae</taxon>
        <taxon>Longimonas</taxon>
    </lineage>
</organism>
<comment type="caution">
    <text evidence="1">The sequence shown here is derived from an EMBL/GenBank/DDBJ whole genome shotgun (WGS) entry which is preliminary data.</text>
</comment>
<sequence length="176" mass="19400">MMLTLAIVSVIAMNKSPLLKSDTGTYLLVMQCNEEQIVEVGAQGTVVLQSGVYLYAGSAFGPGGIAARVRRHARTDHAQHWHIDYIRPHCTLQGAWVSYADTKLECTWARALLDTNSTSVPKKGLGSSDCGCWAHFMRWEAEGKVSYRTVRQQIEAVLQEACPDATPVWVETSQTT</sequence>
<dbReference type="Pfam" id="PF01986">
    <property type="entry name" value="DUF123"/>
    <property type="match status" value="1"/>
</dbReference>
<dbReference type="AlphaFoldDB" id="A0A2H3NQS9"/>
<name>A0A2H3NQS9_9BACT</name>
<evidence type="ECO:0008006" key="3">
    <source>
        <dbReference type="Google" id="ProtNLM"/>
    </source>
</evidence>
<evidence type="ECO:0000313" key="2">
    <source>
        <dbReference type="Proteomes" id="UP000221024"/>
    </source>
</evidence>
<proteinExistence type="predicted"/>
<protein>
    <recommendedName>
        <fullName evidence="3">DUF123 domain-containing protein</fullName>
    </recommendedName>
</protein>
<dbReference type="CDD" id="cd10441">
    <property type="entry name" value="GIY-YIG_COG1833"/>
    <property type="match status" value="1"/>
</dbReference>
<dbReference type="OrthoDB" id="9811593at2"/>
<dbReference type="EMBL" id="PDEP01000001">
    <property type="protein sequence ID" value="PEN09557.1"/>
    <property type="molecule type" value="Genomic_DNA"/>
</dbReference>
<reference evidence="1 2" key="1">
    <citation type="submission" date="2017-10" db="EMBL/GenBank/DDBJ databases">
        <title>Draft genome of Longimonas halophila.</title>
        <authorList>
            <person name="Goh K.M."/>
            <person name="Shamsir M.S."/>
            <person name="Lim S.W."/>
        </authorList>
    </citation>
    <scope>NUCLEOTIDE SEQUENCE [LARGE SCALE GENOMIC DNA]</scope>
    <source>
        <strain evidence="1 2">KCTC 42399</strain>
    </source>
</reference>
<gene>
    <name evidence="1" type="ORF">CRI93_02155</name>
</gene>
<keyword evidence="2" id="KW-1185">Reference proteome</keyword>
<dbReference type="InterPro" id="IPR002837">
    <property type="entry name" value="DUF123"/>
</dbReference>
<dbReference type="PANTHER" id="PTHR37460:SF1">
    <property type="entry name" value="ENDONUCLEASE III"/>
    <property type="match status" value="1"/>
</dbReference>